<gene>
    <name evidence="2" type="primary">azoB</name>
    <name evidence="2" type="ORF">FAES_3678</name>
</gene>
<organism evidence="2 3">
    <name type="scientific">Fibrella aestuarina BUZ 2</name>
    <dbReference type="NCBI Taxonomy" id="1166018"/>
    <lineage>
        <taxon>Bacteria</taxon>
        <taxon>Pseudomonadati</taxon>
        <taxon>Bacteroidota</taxon>
        <taxon>Cytophagia</taxon>
        <taxon>Cytophagales</taxon>
        <taxon>Spirosomataceae</taxon>
        <taxon>Fibrella</taxon>
    </lineage>
</organism>
<dbReference type="GO" id="GO:0016491">
    <property type="term" value="F:oxidoreductase activity"/>
    <property type="evidence" value="ECO:0007669"/>
    <property type="project" value="UniProtKB-KW"/>
</dbReference>
<dbReference type="InterPro" id="IPR008030">
    <property type="entry name" value="NmrA-like"/>
</dbReference>
<reference evidence="2 3" key="1">
    <citation type="journal article" date="2012" name="J. Bacteriol.">
        <title>Genome Sequence of Fibrella aestuarina BUZ 2T, a Filamentous Marine Bacterium.</title>
        <authorList>
            <person name="Filippini M."/>
            <person name="Qi W."/>
            <person name="Blom J."/>
            <person name="Goesmann A."/>
            <person name="Smits T.H."/>
            <person name="Bagheri H.C."/>
        </authorList>
    </citation>
    <scope>NUCLEOTIDE SEQUENCE [LARGE SCALE GENOMIC DNA]</scope>
    <source>
        <strain evidence="3">BUZ 2T</strain>
    </source>
</reference>
<evidence type="ECO:0000259" key="1">
    <source>
        <dbReference type="Pfam" id="PF05368"/>
    </source>
</evidence>
<dbReference type="PANTHER" id="PTHR43162:SF1">
    <property type="entry name" value="PRESTALK A DIFFERENTIATION PROTEIN A"/>
    <property type="match status" value="1"/>
</dbReference>
<keyword evidence="2" id="KW-0560">Oxidoreductase</keyword>
<dbReference type="Gene3D" id="3.40.50.720">
    <property type="entry name" value="NAD(P)-binding Rossmann-like Domain"/>
    <property type="match status" value="1"/>
</dbReference>
<accession>I0KC32</accession>
<dbReference type="InterPro" id="IPR051604">
    <property type="entry name" value="Ergot_Alk_Oxidoreductase"/>
</dbReference>
<protein>
    <submittedName>
        <fullName evidence="2">NAD(P)H azoreductase</fullName>
        <ecNumber evidence="2">1.7.-.-</ecNumber>
    </submittedName>
</protein>
<proteinExistence type="predicted"/>
<dbReference type="Pfam" id="PF05368">
    <property type="entry name" value="NmrA"/>
    <property type="match status" value="1"/>
</dbReference>
<dbReference type="KEGG" id="fae:FAES_3678"/>
<dbReference type="Gene3D" id="3.90.25.10">
    <property type="entry name" value="UDP-galactose 4-epimerase, domain 1"/>
    <property type="match status" value="1"/>
</dbReference>
<dbReference type="EMBL" id="HE796683">
    <property type="protein sequence ID" value="CCH01685.1"/>
    <property type="molecule type" value="Genomic_DNA"/>
</dbReference>
<sequence>MITTTKTGSLVTPPSQRPTVLITGATGTIGTALCQTLSNRGVPFRAMVRRPERASDLATLPGATVVAGDFDDPSSLATALNGMEQAFLLTPSSAQAEAQQLHFVEEARKAGVQHLVKLSQLAADAHSPVRFLRYHAVVENAIQASGLTYTFLRPNLFMQGLLGFRDLIRQQGALFAPINDASVSLIDIRDIADVAATVLTQPGHANQTYTLTGPQSLTHADLANALGQALHRSVQFVYIPGEVMHQELLKAGFIDWQATGLVEDYAHYSRGEAAAVTDTVAAITGHPARPFAQFAADYADWFR</sequence>
<dbReference type="PATRIC" id="fig|1166018.3.peg.5460"/>
<evidence type="ECO:0000313" key="3">
    <source>
        <dbReference type="Proteomes" id="UP000011058"/>
    </source>
</evidence>
<dbReference type="EC" id="1.7.-.-" evidence="2"/>
<dbReference type="OrthoDB" id="9780595at2"/>
<dbReference type="eggNOG" id="COG0702">
    <property type="taxonomic scope" value="Bacteria"/>
</dbReference>
<dbReference type="CDD" id="cd05269">
    <property type="entry name" value="TMR_SDR_a"/>
    <property type="match status" value="1"/>
</dbReference>
<dbReference type="InterPro" id="IPR036291">
    <property type="entry name" value="NAD(P)-bd_dom_sf"/>
</dbReference>
<name>I0KC32_9BACT</name>
<dbReference type="PANTHER" id="PTHR43162">
    <property type="match status" value="1"/>
</dbReference>
<dbReference type="AlphaFoldDB" id="I0KC32"/>
<dbReference type="STRING" id="1166018.FAES_3678"/>
<evidence type="ECO:0000313" key="2">
    <source>
        <dbReference type="EMBL" id="CCH01685.1"/>
    </source>
</evidence>
<dbReference type="RefSeq" id="WP_015332784.1">
    <property type="nucleotide sequence ID" value="NC_020054.1"/>
</dbReference>
<feature type="domain" description="NmrA-like" evidence="1">
    <location>
        <begin position="19"/>
        <end position="248"/>
    </location>
</feature>
<dbReference type="HOGENOM" id="CLU_007383_10_6_10"/>
<dbReference type="Proteomes" id="UP000011058">
    <property type="component" value="Chromosome"/>
</dbReference>
<dbReference type="SUPFAM" id="SSF51735">
    <property type="entry name" value="NAD(P)-binding Rossmann-fold domains"/>
    <property type="match status" value="1"/>
</dbReference>
<keyword evidence="3" id="KW-1185">Reference proteome</keyword>